<dbReference type="RefSeq" id="WP_088605939.1">
    <property type="nucleotide sequence ID" value="NZ_NJIH01000019.1"/>
</dbReference>
<reference evidence="6" key="1">
    <citation type="submission" date="2017-06" db="EMBL/GenBank/DDBJ databases">
        <title>Herbaspirillum phytohormonus sp. nov., isolated from the root nodule of Robinia pseudoacacia in lead-zinc mine.</title>
        <authorList>
            <person name="Fan M."/>
            <person name="Lin Y."/>
        </authorList>
    </citation>
    <scope>NUCLEOTIDE SEQUENCE [LARGE SCALE GENOMIC DNA]</scope>
    <source>
        <strain evidence="6">SC-089</strain>
    </source>
</reference>
<comment type="similarity">
    <text evidence="1">Belongs to the class-I fumarase family.</text>
</comment>
<evidence type="ECO:0000313" key="6">
    <source>
        <dbReference type="Proteomes" id="UP000214603"/>
    </source>
</evidence>
<dbReference type="AlphaFoldDB" id="A0A225M474"/>
<evidence type="ECO:0000256" key="2">
    <source>
        <dbReference type="ARBA" id="ARBA00023239"/>
    </source>
</evidence>
<dbReference type="Pfam" id="PF05683">
    <property type="entry name" value="Fumerase_C"/>
    <property type="match status" value="1"/>
</dbReference>
<feature type="compositionally biased region" description="Low complexity" evidence="3">
    <location>
        <begin position="213"/>
        <end position="223"/>
    </location>
</feature>
<dbReference type="Proteomes" id="UP000214603">
    <property type="component" value="Unassembled WGS sequence"/>
</dbReference>
<dbReference type="InterPro" id="IPR036660">
    <property type="entry name" value="Fe-S_hydroAse_TtdB_cat_sf"/>
</dbReference>
<evidence type="ECO:0000259" key="4">
    <source>
        <dbReference type="Pfam" id="PF05683"/>
    </source>
</evidence>
<dbReference type="PANTHER" id="PTHR43351:SF2">
    <property type="entry name" value="L(+)-TARTRATE DEHYDRATASE SUBUNIT BETA-RELATED"/>
    <property type="match status" value="1"/>
</dbReference>
<dbReference type="OrthoDB" id="9798978at2"/>
<protein>
    <submittedName>
        <fullName evidence="5">Fumarate hydratase</fullName>
    </submittedName>
</protein>
<comment type="caution">
    <text evidence="5">The sequence shown here is derived from an EMBL/GenBank/DDBJ whole genome shotgun (WGS) entry which is preliminary data.</text>
</comment>
<feature type="region of interest" description="Disordered" evidence="3">
    <location>
        <begin position="213"/>
        <end position="235"/>
    </location>
</feature>
<dbReference type="SUPFAM" id="SSF117457">
    <property type="entry name" value="FumA C-terminal domain-like"/>
    <property type="match status" value="1"/>
</dbReference>
<sequence>MSEDIRTHRMRFPLSAEDARQLRAGDQVLMDGEIVVTAGLPTHARLLACLDGKEALPMDLRGASLFHLGSFSREADGRFEVLYLNPTTSTRFNPYMPRLVRGLELHAVGGKGGLDESSLAAMRETGCVYLSFLGGGCALLSQAVEEVLEVGWSDMLTHYRLVRLRVRGLGPVTVGMDAHGASLYSRAQSQASARLDSIMQDLRAARLAADAAAPAGAASAPGPAGTGGGRRNGSS</sequence>
<name>A0A225M474_9BURK</name>
<dbReference type="GO" id="GO:0016836">
    <property type="term" value="F:hydro-lyase activity"/>
    <property type="evidence" value="ECO:0007669"/>
    <property type="project" value="InterPro"/>
</dbReference>
<proteinExistence type="inferred from homology"/>
<dbReference type="PANTHER" id="PTHR43351">
    <property type="entry name" value="L(+)-TARTRATE DEHYDRATASE SUBUNIT BETA"/>
    <property type="match status" value="1"/>
</dbReference>
<feature type="domain" description="Fe-S hydro-lyase tartrate dehydratase beta-type catalytic" evidence="4">
    <location>
        <begin position="14"/>
        <end position="186"/>
    </location>
</feature>
<dbReference type="InterPro" id="IPR004647">
    <property type="entry name" value="Fe-S_hydro-lyase_TtdB-typ_cat"/>
</dbReference>
<keyword evidence="6" id="KW-1185">Reference proteome</keyword>
<gene>
    <name evidence="5" type="ORF">CEY11_23875</name>
</gene>
<evidence type="ECO:0000313" key="5">
    <source>
        <dbReference type="EMBL" id="OWT53759.1"/>
    </source>
</evidence>
<dbReference type="EMBL" id="NJIH01000019">
    <property type="protein sequence ID" value="OWT53759.1"/>
    <property type="molecule type" value="Genomic_DNA"/>
</dbReference>
<organism evidence="5 6">
    <name type="scientific">Candidimonas nitroreducens</name>
    <dbReference type="NCBI Taxonomy" id="683354"/>
    <lineage>
        <taxon>Bacteria</taxon>
        <taxon>Pseudomonadati</taxon>
        <taxon>Pseudomonadota</taxon>
        <taxon>Betaproteobacteria</taxon>
        <taxon>Burkholderiales</taxon>
        <taxon>Alcaligenaceae</taxon>
        <taxon>Candidimonas</taxon>
    </lineage>
</organism>
<evidence type="ECO:0000256" key="3">
    <source>
        <dbReference type="SAM" id="MobiDB-lite"/>
    </source>
</evidence>
<accession>A0A225M474</accession>
<dbReference type="Gene3D" id="3.20.130.10">
    <property type="entry name" value="Fe-S hydro-lyase, tartrate dehydratase beta-type, catalytic domain"/>
    <property type="match status" value="1"/>
</dbReference>
<feature type="compositionally biased region" description="Gly residues" evidence="3">
    <location>
        <begin position="224"/>
        <end position="235"/>
    </location>
</feature>
<keyword evidence="2" id="KW-0456">Lyase</keyword>
<evidence type="ECO:0000256" key="1">
    <source>
        <dbReference type="ARBA" id="ARBA00008876"/>
    </source>
</evidence>